<dbReference type="SUPFAM" id="SSF56112">
    <property type="entry name" value="Protein kinase-like (PK-like)"/>
    <property type="match status" value="1"/>
</dbReference>
<dbReference type="InterPro" id="IPR011009">
    <property type="entry name" value="Kinase-like_dom_sf"/>
</dbReference>
<protein>
    <recommendedName>
        <fullName evidence="3">Phosphotransferase family enzyme</fullName>
    </recommendedName>
</protein>
<dbReference type="RefSeq" id="WP_376809049.1">
    <property type="nucleotide sequence ID" value="NZ_JBHTAC010000035.1"/>
</dbReference>
<comment type="caution">
    <text evidence="1">The sequence shown here is derived from an EMBL/GenBank/DDBJ whole genome shotgun (WGS) entry which is preliminary data.</text>
</comment>
<proteinExistence type="predicted"/>
<accession>A0ABW2H1P3</accession>
<evidence type="ECO:0000313" key="1">
    <source>
        <dbReference type="EMBL" id="MFC7246197.1"/>
    </source>
</evidence>
<organism evidence="1 2">
    <name type="scientific">Catellatospora aurea</name>
    <dbReference type="NCBI Taxonomy" id="1337874"/>
    <lineage>
        <taxon>Bacteria</taxon>
        <taxon>Bacillati</taxon>
        <taxon>Actinomycetota</taxon>
        <taxon>Actinomycetes</taxon>
        <taxon>Micromonosporales</taxon>
        <taxon>Micromonosporaceae</taxon>
        <taxon>Catellatospora</taxon>
    </lineage>
</organism>
<dbReference type="Gene3D" id="3.90.1200.10">
    <property type="match status" value="1"/>
</dbReference>
<keyword evidence="2" id="KW-1185">Reference proteome</keyword>
<name>A0ABW2H1P3_9ACTN</name>
<dbReference type="Proteomes" id="UP001596392">
    <property type="component" value="Unassembled WGS sequence"/>
</dbReference>
<sequence length="381" mass="41150">MELSATEVAEVAKLVLGTDTDPGPWHVEPIAYQSGSPATGGLARVRGAGDGRPWSVFVKLVHHPRHWPLLHLVPEQFREELCRTLPWRQELAMWEQPFAGHLPEGLRVPVLYRITELDDERLLLWMEDVDAIADAEWTLDHYRRAAAALGGLAALRSTPELLAGAGEPGWALRMLVGNRVMRGSVPALDEDGIWAHPLVASTVDARLRDDLRRIAAAVPEILDRLDALPQALAHGDASPQNLLVPRGEPETFVAIDVAFQCPLAIGFDLGQLLVGLAHAGHVDVTALPGIHDLLVPAYIEGMRANGVDPDPDAVIYGYVGGLAARAALTSLPYETLGAPQTEQLTTLWRQRAALTRFLADLSLGLIQPVAAQAGTGSTVRS</sequence>
<evidence type="ECO:0008006" key="3">
    <source>
        <dbReference type="Google" id="ProtNLM"/>
    </source>
</evidence>
<evidence type="ECO:0000313" key="2">
    <source>
        <dbReference type="Proteomes" id="UP001596392"/>
    </source>
</evidence>
<dbReference type="EMBL" id="JBHTAC010000035">
    <property type="protein sequence ID" value="MFC7246197.1"/>
    <property type="molecule type" value="Genomic_DNA"/>
</dbReference>
<gene>
    <name evidence="1" type="ORF">ACFQO7_27295</name>
</gene>
<reference evidence="2" key="1">
    <citation type="journal article" date="2019" name="Int. J. Syst. Evol. Microbiol.">
        <title>The Global Catalogue of Microorganisms (GCM) 10K type strain sequencing project: providing services to taxonomists for standard genome sequencing and annotation.</title>
        <authorList>
            <consortium name="The Broad Institute Genomics Platform"/>
            <consortium name="The Broad Institute Genome Sequencing Center for Infectious Disease"/>
            <person name="Wu L."/>
            <person name="Ma J."/>
        </authorList>
    </citation>
    <scope>NUCLEOTIDE SEQUENCE [LARGE SCALE GENOMIC DNA]</scope>
    <source>
        <strain evidence="2">CGMCC 1.9106</strain>
    </source>
</reference>